<dbReference type="STRING" id="46506.AA415_00591"/>
<evidence type="ECO:0000256" key="1">
    <source>
        <dbReference type="PIRSR" id="PIRSR000440-1"/>
    </source>
</evidence>
<keyword evidence="2" id="KW-0808">Transferase</keyword>
<gene>
    <name evidence="2" type="primary">cat3</name>
    <name evidence="2" type="ORF">AA415_00591</name>
</gene>
<reference evidence="2 3" key="1">
    <citation type="journal article" date="2016" name="BMC Genomics">
        <title>Type VI secretion systems of human gut Bacteroidales segregate into three genetic architectures, two of which are contained on mobile genetic elements.</title>
        <authorList>
            <person name="Coyne M.J."/>
            <person name="Roelofs K.G."/>
            <person name="Comstock L.E."/>
        </authorList>
    </citation>
    <scope>NUCLEOTIDE SEQUENCE [LARGE SCALE GENOMIC DNA]</scope>
    <source>
        <strain evidence="2 3">CL09T03C01</strain>
    </source>
</reference>
<dbReference type="PIRSF" id="PIRSF000440">
    <property type="entry name" value="CAT"/>
    <property type="match status" value="1"/>
</dbReference>
<keyword evidence="2" id="KW-0012">Acyltransferase</keyword>
<keyword evidence="3" id="KW-1185">Reference proteome</keyword>
<comment type="caution">
    <text evidence="2">The sequence shown here is derived from an EMBL/GenBank/DDBJ whole genome shotgun (WGS) entry which is preliminary data.</text>
</comment>
<dbReference type="EC" id="2.3.1.28" evidence="2"/>
<dbReference type="SUPFAM" id="SSF52777">
    <property type="entry name" value="CoA-dependent acyltransferases"/>
    <property type="match status" value="1"/>
</dbReference>
<dbReference type="InterPro" id="IPR023213">
    <property type="entry name" value="CAT-like_dom_sf"/>
</dbReference>
<sequence length="237" mass="27447">MLYKRPFFIIRFLFMKHIIDIDTWERRDNYGFFRTFLNSWYSVTTEIDCTEASAAAKQSGHSFFLYYLYAVLRSANEVDELRYRTDKNGQVVFHDRVDIISPIAVPGKTFYTVRIPYHEDFKHFYAEAYALITNIPEDGDPYNAERVLMQQGDYDVVHLSAVPKMYFTSTTYTVAEAGNGCSHPLMTAGKVVSRGERLVFPLSIYVNHAFVDGSHLASFFEKIEKHLKEISHGQVVF</sequence>
<dbReference type="SMART" id="SM01059">
    <property type="entry name" value="CAT"/>
    <property type="match status" value="1"/>
</dbReference>
<organism evidence="2 3">
    <name type="scientific">Bacteroides stercoris</name>
    <dbReference type="NCBI Taxonomy" id="46506"/>
    <lineage>
        <taxon>Bacteria</taxon>
        <taxon>Pseudomonadati</taxon>
        <taxon>Bacteroidota</taxon>
        <taxon>Bacteroidia</taxon>
        <taxon>Bacteroidales</taxon>
        <taxon>Bacteroidaceae</taxon>
        <taxon>Bacteroides</taxon>
    </lineage>
</organism>
<evidence type="ECO:0000313" key="3">
    <source>
        <dbReference type="Proteomes" id="UP000056419"/>
    </source>
</evidence>
<dbReference type="GO" id="GO:0008811">
    <property type="term" value="F:chloramphenicol O-acetyltransferase activity"/>
    <property type="evidence" value="ECO:0007669"/>
    <property type="project" value="UniProtKB-EC"/>
</dbReference>
<evidence type="ECO:0000313" key="2">
    <source>
        <dbReference type="EMBL" id="KWR57135.1"/>
    </source>
</evidence>
<accession>A0A108TC14</accession>
<dbReference type="EMBL" id="LRGC01000002">
    <property type="protein sequence ID" value="KWR57135.1"/>
    <property type="molecule type" value="Genomic_DNA"/>
</dbReference>
<feature type="active site" description="Proton acceptor" evidence="1">
    <location>
        <position position="208"/>
    </location>
</feature>
<dbReference type="Gene3D" id="3.30.559.10">
    <property type="entry name" value="Chloramphenicol acetyltransferase-like domain"/>
    <property type="match status" value="1"/>
</dbReference>
<dbReference type="PANTHER" id="PTHR38474:SF1">
    <property type="entry name" value="SLR0299 PROTEIN"/>
    <property type="match status" value="1"/>
</dbReference>
<dbReference type="PATRIC" id="fig|46506.5.peg.636"/>
<dbReference type="AlphaFoldDB" id="A0A108TC14"/>
<dbReference type="Proteomes" id="UP000056419">
    <property type="component" value="Unassembled WGS sequence"/>
</dbReference>
<protein>
    <submittedName>
        <fullName evidence="2">Chloramphenicol acetyltransferase 3</fullName>
        <ecNumber evidence="2">2.3.1.28</ecNumber>
    </submittedName>
</protein>
<dbReference type="InterPro" id="IPR001707">
    <property type="entry name" value="Cmp_AcTrfase"/>
</dbReference>
<proteinExistence type="predicted"/>
<dbReference type="PANTHER" id="PTHR38474">
    <property type="entry name" value="SLR0299 PROTEIN"/>
    <property type="match status" value="1"/>
</dbReference>
<dbReference type="Pfam" id="PF00302">
    <property type="entry name" value="CAT"/>
    <property type="match status" value="1"/>
</dbReference>
<name>A0A108TC14_BACSE</name>